<evidence type="ECO:0000256" key="7">
    <source>
        <dbReference type="SAM" id="Phobius"/>
    </source>
</evidence>
<feature type="transmembrane region" description="Helical" evidence="7">
    <location>
        <begin position="232"/>
        <end position="255"/>
    </location>
</feature>
<comment type="subcellular location">
    <subcellularLocation>
        <location evidence="1">Membrane</location>
        <topology evidence="1">Multi-pass membrane protein</topology>
    </subcellularLocation>
</comment>
<keyword evidence="5 7" id="KW-0472">Membrane</keyword>
<evidence type="ECO:0000256" key="2">
    <source>
        <dbReference type="ARBA" id="ARBA00022448"/>
    </source>
</evidence>
<feature type="transmembrane region" description="Helical" evidence="7">
    <location>
        <begin position="402"/>
        <end position="428"/>
    </location>
</feature>
<dbReference type="Pfam" id="PF13520">
    <property type="entry name" value="AA_permease_2"/>
    <property type="match status" value="1"/>
</dbReference>
<dbReference type="OrthoDB" id="8274074at2"/>
<proteinExistence type="predicted"/>
<feature type="transmembrane region" description="Helical" evidence="7">
    <location>
        <begin position="32"/>
        <end position="56"/>
    </location>
</feature>
<dbReference type="GO" id="GO:0016020">
    <property type="term" value="C:membrane"/>
    <property type="evidence" value="ECO:0007669"/>
    <property type="project" value="UniProtKB-SubCell"/>
</dbReference>
<feature type="transmembrane region" description="Helical" evidence="7">
    <location>
        <begin position="154"/>
        <end position="177"/>
    </location>
</feature>
<dbReference type="PIRSF" id="PIRSF006060">
    <property type="entry name" value="AA_transporter"/>
    <property type="match status" value="1"/>
</dbReference>
<dbReference type="InterPro" id="IPR002293">
    <property type="entry name" value="AA/rel_permease1"/>
</dbReference>
<dbReference type="AlphaFoldDB" id="A0A2N3YGF4"/>
<evidence type="ECO:0000313" key="9">
    <source>
        <dbReference type="Proteomes" id="UP000233781"/>
    </source>
</evidence>
<dbReference type="GO" id="GO:0022857">
    <property type="term" value="F:transmembrane transporter activity"/>
    <property type="evidence" value="ECO:0007669"/>
    <property type="project" value="InterPro"/>
</dbReference>
<evidence type="ECO:0000256" key="4">
    <source>
        <dbReference type="ARBA" id="ARBA00022989"/>
    </source>
</evidence>
<feature type="compositionally biased region" description="Basic and acidic residues" evidence="6">
    <location>
        <begin position="547"/>
        <end position="560"/>
    </location>
</feature>
<name>A0A2N3YGF4_9MICO</name>
<gene>
    <name evidence="8" type="ORF">ATL31_0736</name>
</gene>
<sequence>MSASPSTSPKSDEELLAELGYKQELSRTWSSFSNFAISFSIISILAGCFTTFGQAWNNGGPIAISIGWPIVSVFILIIGLCMSELVSAYPTSGGIYWWASKLGGVKAGYYTGWLNLIGLLAIDASVAYGAATFFDLSFSTMSESWAAGYSLSRVFVMFLVVLVVTALINIFGGHLLALLNNISVWWHVIGAAVIILILVFLPDKHMSVADVFTMRVNNSGGLAGGEDSGIGFWFYVLPLGFLLTQYTITGFDASAHLSEETHGAADGAAKGIWRSILYSAIGGWFLLLAFLFAVQDPKAVTAGGGGVAVIFNQALSSGWAGTVLLIASIAQVFCTAACMTSTSRMLFAFSRDGAVPGSSRWARLNARKVPANAVIVSSVIAAIITLPALVEVNLGTADAPLIVPVAFYAVVSVGVIGLYTAFAIPIYLRWRQGDAFPQGRWNLGRKWRWMAPVAVAEIATISVYFILPFTPAANPFHETFEWKFVNYAPILMGGTLLALWIGWHLSAKKWFTGPKVTLDLPDGVSSADEIALEHHGGSAHGGTAHDGVAHDGSAEPGPKH</sequence>
<feature type="transmembrane region" description="Helical" evidence="7">
    <location>
        <begin position="369"/>
        <end position="390"/>
    </location>
</feature>
<feature type="transmembrane region" description="Helical" evidence="7">
    <location>
        <begin position="184"/>
        <end position="201"/>
    </location>
</feature>
<feature type="transmembrane region" description="Helical" evidence="7">
    <location>
        <begin position="62"/>
        <end position="86"/>
    </location>
</feature>
<dbReference type="PANTHER" id="PTHR45649">
    <property type="entry name" value="AMINO-ACID PERMEASE BAT1"/>
    <property type="match status" value="1"/>
</dbReference>
<feature type="transmembrane region" description="Helical" evidence="7">
    <location>
        <begin position="449"/>
        <end position="467"/>
    </location>
</feature>
<feature type="region of interest" description="Disordered" evidence="6">
    <location>
        <begin position="535"/>
        <end position="560"/>
    </location>
</feature>
<reference evidence="8 9" key="1">
    <citation type="submission" date="2017-12" db="EMBL/GenBank/DDBJ databases">
        <title>Sequencing the genomes of 1000 Actinobacteria strains.</title>
        <authorList>
            <person name="Klenk H.-P."/>
        </authorList>
    </citation>
    <scope>NUCLEOTIDE SEQUENCE [LARGE SCALE GENOMIC DNA]</scope>
    <source>
        <strain evidence="8 9">DSM 12806</strain>
    </source>
</reference>
<evidence type="ECO:0000256" key="3">
    <source>
        <dbReference type="ARBA" id="ARBA00022692"/>
    </source>
</evidence>
<evidence type="ECO:0000313" key="8">
    <source>
        <dbReference type="EMBL" id="PKW25932.1"/>
    </source>
</evidence>
<dbReference type="Gene3D" id="1.20.1740.10">
    <property type="entry name" value="Amino acid/polyamine transporter I"/>
    <property type="match status" value="1"/>
</dbReference>
<keyword evidence="9" id="KW-1185">Reference proteome</keyword>
<keyword evidence="4 7" id="KW-1133">Transmembrane helix</keyword>
<protein>
    <submittedName>
        <fullName evidence="8">Amino acid/polyamine/organocation transporter (APC superfamily)</fullName>
    </submittedName>
</protein>
<evidence type="ECO:0000256" key="5">
    <source>
        <dbReference type="ARBA" id="ARBA00023136"/>
    </source>
</evidence>
<feature type="transmembrane region" description="Helical" evidence="7">
    <location>
        <begin position="107"/>
        <end position="134"/>
    </location>
</feature>
<accession>A0A2N3YGF4</accession>
<dbReference type="PANTHER" id="PTHR45649:SF26">
    <property type="entry name" value="OS04G0435100 PROTEIN"/>
    <property type="match status" value="1"/>
</dbReference>
<dbReference type="EMBL" id="PJNE01000001">
    <property type="protein sequence ID" value="PKW25932.1"/>
    <property type="molecule type" value="Genomic_DNA"/>
</dbReference>
<dbReference type="Proteomes" id="UP000233781">
    <property type="component" value="Unassembled WGS sequence"/>
</dbReference>
<comment type="caution">
    <text evidence="8">The sequence shown here is derived from an EMBL/GenBank/DDBJ whole genome shotgun (WGS) entry which is preliminary data.</text>
</comment>
<dbReference type="RefSeq" id="WP_101394579.1">
    <property type="nucleotide sequence ID" value="NZ_PJNE01000001.1"/>
</dbReference>
<feature type="transmembrane region" description="Helical" evidence="7">
    <location>
        <begin position="276"/>
        <end position="294"/>
    </location>
</feature>
<keyword evidence="3 7" id="KW-0812">Transmembrane</keyword>
<keyword evidence="2" id="KW-0813">Transport</keyword>
<feature type="transmembrane region" description="Helical" evidence="7">
    <location>
        <begin position="314"/>
        <end position="339"/>
    </location>
</feature>
<evidence type="ECO:0000256" key="6">
    <source>
        <dbReference type="SAM" id="MobiDB-lite"/>
    </source>
</evidence>
<organism evidence="8 9">
    <name type="scientific">Phycicoccus duodecadis</name>
    <dbReference type="NCBI Taxonomy" id="173053"/>
    <lineage>
        <taxon>Bacteria</taxon>
        <taxon>Bacillati</taxon>
        <taxon>Actinomycetota</taxon>
        <taxon>Actinomycetes</taxon>
        <taxon>Micrococcales</taxon>
        <taxon>Intrasporangiaceae</taxon>
        <taxon>Phycicoccus</taxon>
    </lineage>
</organism>
<evidence type="ECO:0000256" key="1">
    <source>
        <dbReference type="ARBA" id="ARBA00004141"/>
    </source>
</evidence>
<feature type="transmembrane region" description="Helical" evidence="7">
    <location>
        <begin position="487"/>
        <end position="505"/>
    </location>
</feature>